<gene>
    <name evidence="1" type="ORF">EYS09_30310</name>
</gene>
<evidence type="ECO:0000313" key="2">
    <source>
        <dbReference type="Proteomes" id="UP000292452"/>
    </source>
</evidence>
<comment type="caution">
    <text evidence="1">The sequence shown here is derived from an EMBL/GenBank/DDBJ whole genome shotgun (WGS) entry which is preliminary data.</text>
</comment>
<name>A0A4Q9HME2_STRKA</name>
<dbReference type="AlphaFoldDB" id="A0A4Q9HME2"/>
<accession>A0A4Q9HME2</accession>
<keyword evidence="2" id="KW-1185">Reference proteome</keyword>
<dbReference type="EMBL" id="SIXH01000407">
    <property type="protein sequence ID" value="TBO55982.1"/>
    <property type="molecule type" value="Genomic_DNA"/>
</dbReference>
<protein>
    <submittedName>
        <fullName evidence="1">SpcZ</fullName>
    </submittedName>
</protein>
<dbReference type="Proteomes" id="UP000292452">
    <property type="component" value="Unassembled WGS sequence"/>
</dbReference>
<sequence length="263" mass="27576">MSSSPAAAEAFPYFLAQLEAGMAGRDEDDPGPRSRPDLPAWAAQLVGVLFDGQDAAAAQDWARRVHGELGRLGGRVPLGVVHDWHARVVAPMLAEASVRHGGAAGPHHAVGLLHTRTLAGERVPEADWTAALEPALREVYRHAYGYAEACATAGAQAHAYAIANGFGEERAAEFAETYAQLNTGANARSYADANALANARALAAAYTAGDARAYARTYPFARVQAYAHAHAGRDGAAGQEERHRAAYGRLADGLADSLARTAA</sequence>
<reference evidence="1 2" key="1">
    <citation type="submission" date="2019-02" db="EMBL/GenBank/DDBJ databases">
        <title>Draft Genome Sequence of Streptomyces sp. AM-2504, identified by 16S rRNA comparative analysis as a Streptomyces Kasugaensis strain.</title>
        <authorList>
            <person name="Napolioni V."/>
            <person name="Giuliodori A.M."/>
            <person name="Spurio R."/>
            <person name="Fabbretti A."/>
        </authorList>
    </citation>
    <scope>NUCLEOTIDE SEQUENCE [LARGE SCALE GENOMIC DNA]</scope>
    <source>
        <strain evidence="1 2">AM-2504</strain>
    </source>
</reference>
<evidence type="ECO:0000313" key="1">
    <source>
        <dbReference type="EMBL" id="TBO55982.1"/>
    </source>
</evidence>
<proteinExistence type="predicted"/>
<dbReference type="RefSeq" id="WP_131125613.1">
    <property type="nucleotide sequence ID" value="NZ_SIXH01000407.1"/>
</dbReference>
<organism evidence="1 2">
    <name type="scientific">Streptomyces kasugaensis</name>
    <dbReference type="NCBI Taxonomy" id="1946"/>
    <lineage>
        <taxon>Bacteria</taxon>
        <taxon>Bacillati</taxon>
        <taxon>Actinomycetota</taxon>
        <taxon>Actinomycetes</taxon>
        <taxon>Kitasatosporales</taxon>
        <taxon>Streptomycetaceae</taxon>
        <taxon>Streptomyces</taxon>
    </lineage>
</organism>